<dbReference type="InterPro" id="IPR050103">
    <property type="entry name" value="Class-III_PLP-dep_AT"/>
</dbReference>
<dbReference type="InterPro" id="IPR015422">
    <property type="entry name" value="PyrdxlP-dep_Trfase_small"/>
</dbReference>
<sequence>MKLYDINDVKELDRQEVKKLYSDYVNPGLASMIGLLNFDRVYVRAKGAYVWDKEGEKYIDFLGAYGAINLGHNPDEVIDVLKEVFERPNLLQATINPFAAALGANLSNIAPQGLKHSFFCNSGAEAVEGALKTARAATGRKKIISCEGSFHGKTFGALSATGRTKYQGPFMPLVPEFERVPYGDIKALEEKLKNRDVAGFIVEPIQGEGGVIVPPSGYLKRARELCTEYGTLLIVDEIQTGFGRTGKMFACQHEGITPDIMCVAKSLGGGVMPIGAFITRDEVWERAYGGFDKSLLHTSTFGGNTFACAAAIASINAIVKKNLSERAEKLGNYFLEGLKSLKDRYSIIKEVRGKGLLIGIEFEQPKSGILNTITGGAVNKFYGEFTGAIVAGELLNKHKIITAYTLNNPNVIRLEPPLIIEKEDIDYALNALEDILSKNSGFLNITVNAAKTVFGSIFSKK</sequence>
<name>A0A162MLR4_9FIRM</name>
<dbReference type="Proteomes" id="UP000075737">
    <property type="component" value="Unassembled WGS sequence"/>
</dbReference>
<dbReference type="EC" id="2.6.1.82" evidence="4"/>
<organism evidence="4 5">
    <name type="scientific">Thermovenabulum gondwanense</name>
    <dbReference type="NCBI Taxonomy" id="520767"/>
    <lineage>
        <taxon>Bacteria</taxon>
        <taxon>Bacillati</taxon>
        <taxon>Bacillota</taxon>
        <taxon>Clostridia</taxon>
        <taxon>Thermosediminibacterales</taxon>
        <taxon>Thermosediminibacteraceae</taxon>
        <taxon>Thermovenabulum</taxon>
    </lineage>
</organism>
<keyword evidence="2 3" id="KW-0663">Pyridoxal phosphate</keyword>
<dbReference type="InterPro" id="IPR015424">
    <property type="entry name" value="PyrdxlP-dep_Trfase"/>
</dbReference>
<dbReference type="InterPro" id="IPR049704">
    <property type="entry name" value="Aminotrans_3_PPA_site"/>
</dbReference>
<dbReference type="Pfam" id="PF00202">
    <property type="entry name" value="Aminotran_3"/>
    <property type="match status" value="1"/>
</dbReference>
<protein>
    <submittedName>
        <fullName evidence="4">Putrescine aminotransferase</fullName>
        <ecNumber evidence="4">2.6.1.82</ecNumber>
    </submittedName>
</protein>
<dbReference type="PANTHER" id="PTHR11986:SF121">
    <property type="entry name" value="BLR3010 PROTEIN"/>
    <property type="match status" value="1"/>
</dbReference>
<comment type="similarity">
    <text evidence="3">Belongs to the class-III pyridoxal-phosphate-dependent aminotransferase family.</text>
</comment>
<keyword evidence="4" id="KW-0808">Transferase</keyword>
<dbReference type="SUPFAM" id="SSF53383">
    <property type="entry name" value="PLP-dependent transferases"/>
    <property type="match status" value="1"/>
</dbReference>
<evidence type="ECO:0000313" key="4">
    <source>
        <dbReference type="EMBL" id="KYO66668.1"/>
    </source>
</evidence>
<dbReference type="AlphaFoldDB" id="A0A162MLR4"/>
<dbReference type="OrthoDB" id="9801052at2"/>
<evidence type="ECO:0000313" key="5">
    <source>
        <dbReference type="Proteomes" id="UP000075737"/>
    </source>
</evidence>
<comment type="cofactor">
    <cofactor evidence="1">
        <name>pyridoxal 5'-phosphate</name>
        <dbReference type="ChEBI" id="CHEBI:597326"/>
    </cofactor>
</comment>
<dbReference type="GO" id="GO:0033094">
    <property type="term" value="F:putrescine--2-oxoglutarate transaminase activity"/>
    <property type="evidence" value="ECO:0007669"/>
    <property type="project" value="UniProtKB-EC"/>
</dbReference>
<comment type="caution">
    <text evidence="4">The sequence shown here is derived from an EMBL/GenBank/DDBJ whole genome shotgun (WGS) entry which is preliminary data.</text>
</comment>
<accession>A0A162MLR4</accession>
<evidence type="ECO:0000256" key="2">
    <source>
        <dbReference type="ARBA" id="ARBA00022898"/>
    </source>
</evidence>
<dbReference type="EMBL" id="LOHZ01000025">
    <property type="protein sequence ID" value="KYO66668.1"/>
    <property type="molecule type" value="Genomic_DNA"/>
</dbReference>
<dbReference type="GO" id="GO:0030170">
    <property type="term" value="F:pyridoxal phosphate binding"/>
    <property type="evidence" value="ECO:0007669"/>
    <property type="project" value="InterPro"/>
</dbReference>
<dbReference type="RefSeq" id="WP_068748063.1">
    <property type="nucleotide sequence ID" value="NZ_LOHZ01000025.1"/>
</dbReference>
<dbReference type="PIRSF" id="PIRSF000521">
    <property type="entry name" value="Transaminase_4ab_Lys_Orn"/>
    <property type="match status" value="1"/>
</dbReference>
<dbReference type="Gene3D" id="3.40.640.10">
    <property type="entry name" value="Type I PLP-dependent aspartate aminotransferase-like (Major domain)"/>
    <property type="match status" value="1"/>
</dbReference>
<dbReference type="PROSITE" id="PS00600">
    <property type="entry name" value="AA_TRANSFER_CLASS_3"/>
    <property type="match status" value="1"/>
</dbReference>
<dbReference type="Gene3D" id="3.90.1150.10">
    <property type="entry name" value="Aspartate Aminotransferase, domain 1"/>
    <property type="match status" value="1"/>
</dbReference>
<dbReference type="PATRIC" id="fig|520767.4.peg.1007"/>
<evidence type="ECO:0000256" key="3">
    <source>
        <dbReference type="RuleBase" id="RU003560"/>
    </source>
</evidence>
<dbReference type="FunFam" id="3.40.640.10:FF:000004">
    <property type="entry name" value="Acetylornithine aminotransferase"/>
    <property type="match status" value="1"/>
</dbReference>
<keyword evidence="5" id="KW-1185">Reference proteome</keyword>
<dbReference type="STRING" id="520767.ATZ99_09110"/>
<dbReference type="CDD" id="cd00610">
    <property type="entry name" value="OAT_like"/>
    <property type="match status" value="1"/>
</dbReference>
<reference evidence="4 5" key="1">
    <citation type="submission" date="2015-12" db="EMBL/GenBank/DDBJ databases">
        <title>Draft genome of Thermovenabulum gondwanense isolated from a red thermophilic microbial mat colonisisng an outflow channel of a bore well.</title>
        <authorList>
            <person name="Patel B.K."/>
        </authorList>
    </citation>
    <scope>NUCLEOTIDE SEQUENCE [LARGE SCALE GENOMIC DNA]</scope>
    <source>
        <strain evidence="4 5">R270</strain>
    </source>
</reference>
<dbReference type="InterPro" id="IPR005814">
    <property type="entry name" value="Aminotrans_3"/>
</dbReference>
<dbReference type="InterPro" id="IPR015421">
    <property type="entry name" value="PyrdxlP-dep_Trfase_major"/>
</dbReference>
<gene>
    <name evidence="4" type="primary">patA_1</name>
    <name evidence="4" type="ORF">ATZ99_09110</name>
</gene>
<keyword evidence="4" id="KW-0032">Aminotransferase</keyword>
<proteinExistence type="inferred from homology"/>
<dbReference type="GO" id="GO:0042802">
    <property type="term" value="F:identical protein binding"/>
    <property type="evidence" value="ECO:0007669"/>
    <property type="project" value="TreeGrafter"/>
</dbReference>
<evidence type="ECO:0000256" key="1">
    <source>
        <dbReference type="ARBA" id="ARBA00001933"/>
    </source>
</evidence>
<dbReference type="PANTHER" id="PTHR11986">
    <property type="entry name" value="AMINOTRANSFERASE CLASS III"/>
    <property type="match status" value="1"/>
</dbReference>